<dbReference type="Proteomes" id="UP000193144">
    <property type="component" value="Unassembled WGS sequence"/>
</dbReference>
<dbReference type="OrthoDB" id="4772757at2759"/>
<dbReference type="EMBL" id="MCFA01000040">
    <property type="protein sequence ID" value="ORY13606.1"/>
    <property type="molecule type" value="Genomic_DNA"/>
</dbReference>
<sequence>MGILSTRDWRPIILNSLAVKVAELDKSLVTPSLEVFALLLTEREALDPGPLPKNVLFALICGAAKAGWTEVTKHLLALQAPLEDPIRFQGDPICGDRAASQLEKPADPPLLHTCRGGFHEIAELLLNSGAKIQGREICTLSKGFSSSAGKGYLGIVRMLLDAGMDPNQGYPLPVVLTIELEHHEMYSLLVERGANIRAPEVWSEAMKVIEKDGLLSMANLLQSGITTVERIAGDTGGIECLPWIQYPI</sequence>
<organism evidence="1 2">
    <name type="scientific">Clohesyomyces aquaticus</name>
    <dbReference type="NCBI Taxonomy" id="1231657"/>
    <lineage>
        <taxon>Eukaryota</taxon>
        <taxon>Fungi</taxon>
        <taxon>Dikarya</taxon>
        <taxon>Ascomycota</taxon>
        <taxon>Pezizomycotina</taxon>
        <taxon>Dothideomycetes</taxon>
        <taxon>Pleosporomycetidae</taxon>
        <taxon>Pleosporales</taxon>
        <taxon>Lindgomycetaceae</taxon>
        <taxon>Clohesyomyces</taxon>
    </lineage>
</organism>
<evidence type="ECO:0000313" key="2">
    <source>
        <dbReference type="Proteomes" id="UP000193144"/>
    </source>
</evidence>
<accession>A0A1Y1ZTN4</accession>
<protein>
    <submittedName>
        <fullName evidence="1">Uncharacterized protein</fullName>
    </submittedName>
</protein>
<evidence type="ECO:0000313" key="1">
    <source>
        <dbReference type="EMBL" id="ORY13606.1"/>
    </source>
</evidence>
<dbReference type="SUPFAM" id="SSF48403">
    <property type="entry name" value="Ankyrin repeat"/>
    <property type="match status" value="1"/>
</dbReference>
<keyword evidence="2" id="KW-1185">Reference proteome</keyword>
<proteinExistence type="predicted"/>
<gene>
    <name evidence="1" type="ORF">BCR34DRAFT_586390</name>
</gene>
<reference evidence="1 2" key="1">
    <citation type="submission" date="2016-07" db="EMBL/GenBank/DDBJ databases">
        <title>Pervasive Adenine N6-methylation of Active Genes in Fungi.</title>
        <authorList>
            <consortium name="DOE Joint Genome Institute"/>
            <person name="Mondo S.J."/>
            <person name="Dannebaum R.O."/>
            <person name="Kuo R.C."/>
            <person name="Labutti K."/>
            <person name="Haridas S."/>
            <person name="Kuo A."/>
            <person name="Salamov A."/>
            <person name="Ahrendt S.R."/>
            <person name="Lipzen A."/>
            <person name="Sullivan W."/>
            <person name="Andreopoulos W.B."/>
            <person name="Clum A."/>
            <person name="Lindquist E."/>
            <person name="Daum C."/>
            <person name="Ramamoorthy G.K."/>
            <person name="Gryganskyi A."/>
            <person name="Culley D."/>
            <person name="Magnuson J.K."/>
            <person name="James T.Y."/>
            <person name="O'Malley M.A."/>
            <person name="Stajich J.E."/>
            <person name="Spatafora J.W."/>
            <person name="Visel A."/>
            <person name="Grigoriev I.V."/>
        </authorList>
    </citation>
    <scope>NUCLEOTIDE SEQUENCE [LARGE SCALE GENOMIC DNA]</scope>
    <source>
        <strain evidence="1 2">CBS 115471</strain>
    </source>
</reference>
<comment type="caution">
    <text evidence="1">The sequence shown here is derived from an EMBL/GenBank/DDBJ whole genome shotgun (WGS) entry which is preliminary data.</text>
</comment>
<name>A0A1Y1ZTN4_9PLEO</name>
<dbReference type="STRING" id="1231657.A0A1Y1ZTN4"/>
<dbReference type="AlphaFoldDB" id="A0A1Y1ZTN4"/>
<dbReference type="Gene3D" id="1.25.40.20">
    <property type="entry name" value="Ankyrin repeat-containing domain"/>
    <property type="match status" value="1"/>
</dbReference>
<dbReference type="InterPro" id="IPR036770">
    <property type="entry name" value="Ankyrin_rpt-contain_sf"/>
</dbReference>